<proteinExistence type="predicted"/>
<evidence type="ECO:0000313" key="4">
    <source>
        <dbReference type="Proteomes" id="UP000654482"/>
    </source>
</evidence>
<dbReference type="EMBL" id="JADEWZ010000037">
    <property type="protein sequence ID" value="MBE9118087.1"/>
    <property type="molecule type" value="Genomic_DNA"/>
</dbReference>
<feature type="domain" description="CHAT" evidence="2">
    <location>
        <begin position="655"/>
        <end position="919"/>
    </location>
</feature>
<evidence type="ECO:0000313" key="3">
    <source>
        <dbReference type="EMBL" id="MBE9118087.1"/>
    </source>
</evidence>
<sequence length="921" mass="104367">MFVSVSAIPAIAQGSVAQQIPPIATDARTLQQEARQLYEGENYEDAIARLEVAKQQLQGSGNALEKALVSSNLSLAYQAVGQWENAEEEIAQSLALLESLESSPQIQRATAGTLESRSQLELTLGKPEASLDSLQAAMVLYRELQNSTGMLRVGINQSFALQEVGRDRAALQQLLPLIPTILAQPDSPLKATAFRSLGNLLRVVGDDGTIEQLFEEFWQQPETGKLDDLEKSRQLLQQSSELSISSQDIARAHLSLGNTERAAYFREKDALERLGRGKQKQVSQLTKFLDAALAQYQKVNNQTIFPLFRLQAQLNSLSLLVDFERSFLTHPQALQQFPNLLPLLTQLPDSRGVIYAEINFVETLLKLGEHRGDFSQFPNNNELEEFLRRAIAQSKKLQDNRAKSYSTGMLGKLYETQQDWEEAQKVTQSAILLADAAKAPDILYQWQWQLGRVLREQRKVQDAIAVYEQAIATLDIVRQDLLSLKNQDTRFLFRDNVEPVYRELVDLLLQQQVKKVTLASEQIETHQDKKKLNRARRLMEQLQVAELEDYLRCQLGHNNLASLDEVIENNSLNAAVIYPIVLEDRLEIILKLPTKVRDKNIIARNEIIADSSHTSDLMHFTQEISARDLEEKVLKLREDIQEEKDAEDEDYRKDFNELYELLIRPLEPALEAHKIETLVFVLDNILKNLPISALYDGEQYVIEKYSIALNLGIELIDSSPFEKKDLKVLAAGVSEKIENRDALPNVGLELETIQEIIPSSKILLNQSFTTKALQREIETQYFPVLHLATHGKFSSLLEETKIWAYREAINVNQLENLLQRQQDPLELLVLSACETAIGDRRAMLGMAGIAFQAGAKSTIGSIFAVKDRSAKLLMEKFYRNLIESDATIAEALRRAQLDLLSDKTYKKPYHWSPYLLVGNWR</sequence>
<organism evidence="3 4">
    <name type="scientific">Lusitaniella coriacea LEGE 07157</name>
    <dbReference type="NCBI Taxonomy" id="945747"/>
    <lineage>
        <taxon>Bacteria</taxon>
        <taxon>Bacillati</taxon>
        <taxon>Cyanobacteriota</taxon>
        <taxon>Cyanophyceae</taxon>
        <taxon>Spirulinales</taxon>
        <taxon>Lusitaniellaceae</taxon>
        <taxon>Lusitaniella</taxon>
    </lineage>
</organism>
<keyword evidence="4" id="KW-1185">Reference proteome</keyword>
<dbReference type="InterPro" id="IPR011990">
    <property type="entry name" value="TPR-like_helical_dom_sf"/>
</dbReference>
<reference evidence="3" key="1">
    <citation type="submission" date="2020-10" db="EMBL/GenBank/DDBJ databases">
        <authorList>
            <person name="Castelo-Branco R."/>
            <person name="Eusebio N."/>
            <person name="Adriana R."/>
            <person name="Vieira A."/>
            <person name="Brugerolle De Fraissinette N."/>
            <person name="Rezende De Castro R."/>
            <person name="Schneider M.P."/>
            <person name="Vasconcelos V."/>
            <person name="Leao P.N."/>
        </authorList>
    </citation>
    <scope>NUCLEOTIDE SEQUENCE</scope>
    <source>
        <strain evidence="3">LEGE 07157</strain>
    </source>
</reference>
<gene>
    <name evidence="3" type="ORF">IQ249_19515</name>
</gene>
<dbReference type="InterPro" id="IPR021133">
    <property type="entry name" value="HEAT_type_2"/>
</dbReference>
<dbReference type="SUPFAM" id="SSF48452">
    <property type="entry name" value="TPR-like"/>
    <property type="match status" value="1"/>
</dbReference>
<evidence type="ECO:0000256" key="1">
    <source>
        <dbReference type="SAM" id="Coils"/>
    </source>
</evidence>
<dbReference type="PANTHER" id="PTHR10098">
    <property type="entry name" value="RAPSYN-RELATED"/>
    <property type="match status" value="1"/>
</dbReference>
<dbReference type="RefSeq" id="WP_194031174.1">
    <property type="nucleotide sequence ID" value="NZ_JADEWZ010000037.1"/>
</dbReference>
<dbReference type="Pfam" id="PF12770">
    <property type="entry name" value="CHAT"/>
    <property type="match status" value="1"/>
</dbReference>
<comment type="caution">
    <text evidence="3">The sequence shown here is derived from an EMBL/GenBank/DDBJ whole genome shotgun (WGS) entry which is preliminary data.</text>
</comment>
<dbReference type="InterPro" id="IPR024983">
    <property type="entry name" value="CHAT_dom"/>
</dbReference>
<protein>
    <submittedName>
        <fullName evidence="3">CHAT domain-containing protein</fullName>
    </submittedName>
</protein>
<name>A0A8J7DYU5_9CYAN</name>
<dbReference type="PROSITE" id="PS50077">
    <property type="entry name" value="HEAT_REPEAT"/>
    <property type="match status" value="1"/>
</dbReference>
<dbReference type="AlphaFoldDB" id="A0A8J7DYU5"/>
<accession>A0A8J7DYU5</accession>
<feature type="coiled-coil region" evidence="1">
    <location>
        <begin position="40"/>
        <end position="103"/>
    </location>
</feature>
<dbReference type="Proteomes" id="UP000654482">
    <property type="component" value="Unassembled WGS sequence"/>
</dbReference>
<dbReference type="Gene3D" id="1.25.40.10">
    <property type="entry name" value="Tetratricopeptide repeat domain"/>
    <property type="match status" value="2"/>
</dbReference>
<keyword evidence="1" id="KW-0175">Coiled coil</keyword>
<evidence type="ECO:0000259" key="2">
    <source>
        <dbReference type="Pfam" id="PF12770"/>
    </source>
</evidence>